<dbReference type="EMBL" id="SPHZ02000006">
    <property type="protein sequence ID" value="KAF0912648.1"/>
    <property type="molecule type" value="Genomic_DNA"/>
</dbReference>
<evidence type="ECO:0000313" key="2">
    <source>
        <dbReference type="Proteomes" id="UP000479710"/>
    </source>
</evidence>
<organism evidence="1 2">
    <name type="scientific">Oryza meyeriana var. granulata</name>
    <dbReference type="NCBI Taxonomy" id="110450"/>
    <lineage>
        <taxon>Eukaryota</taxon>
        <taxon>Viridiplantae</taxon>
        <taxon>Streptophyta</taxon>
        <taxon>Embryophyta</taxon>
        <taxon>Tracheophyta</taxon>
        <taxon>Spermatophyta</taxon>
        <taxon>Magnoliopsida</taxon>
        <taxon>Liliopsida</taxon>
        <taxon>Poales</taxon>
        <taxon>Poaceae</taxon>
        <taxon>BOP clade</taxon>
        <taxon>Oryzoideae</taxon>
        <taxon>Oryzeae</taxon>
        <taxon>Oryzinae</taxon>
        <taxon>Oryza</taxon>
        <taxon>Oryza meyeriana</taxon>
    </lineage>
</organism>
<accession>A0A6G1DJ58</accession>
<gene>
    <name evidence="1" type="ORF">E2562_015320</name>
</gene>
<comment type="caution">
    <text evidence="1">The sequence shown here is derived from an EMBL/GenBank/DDBJ whole genome shotgun (WGS) entry which is preliminary data.</text>
</comment>
<reference evidence="1 2" key="1">
    <citation type="submission" date="2019-11" db="EMBL/GenBank/DDBJ databases">
        <title>Whole genome sequence of Oryza granulata.</title>
        <authorList>
            <person name="Li W."/>
        </authorList>
    </citation>
    <scope>NUCLEOTIDE SEQUENCE [LARGE SCALE GENOMIC DNA]</scope>
    <source>
        <strain evidence="2">cv. Menghai</strain>
        <tissue evidence="1">Leaf</tissue>
    </source>
</reference>
<protein>
    <submittedName>
        <fullName evidence="1">Uncharacterized protein</fullName>
    </submittedName>
</protein>
<sequence>MAQSIHILRLGEAQRILNFSAQQSIIDVSKVQWMLRRASTVKAGQEDNQGAHWSSSTSLYLL</sequence>
<proteinExistence type="predicted"/>
<dbReference type="Proteomes" id="UP000479710">
    <property type="component" value="Unassembled WGS sequence"/>
</dbReference>
<dbReference type="AlphaFoldDB" id="A0A6G1DJ58"/>
<evidence type="ECO:0000313" key="1">
    <source>
        <dbReference type="EMBL" id="KAF0912648.1"/>
    </source>
</evidence>
<name>A0A6G1DJ58_9ORYZ</name>
<keyword evidence="2" id="KW-1185">Reference proteome</keyword>